<evidence type="ECO:0000313" key="1">
    <source>
        <dbReference type="EMBL" id="CAH8357568.1"/>
    </source>
</evidence>
<dbReference type="Proteomes" id="UP001642260">
    <property type="component" value="Unassembled WGS sequence"/>
</dbReference>
<organism evidence="1 2">
    <name type="scientific">Eruca vesicaria subsp. sativa</name>
    <name type="common">Garden rocket</name>
    <name type="synonym">Eruca sativa</name>
    <dbReference type="NCBI Taxonomy" id="29727"/>
    <lineage>
        <taxon>Eukaryota</taxon>
        <taxon>Viridiplantae</taxon>
        <taxon>Streptophyta</taxon>
        <taxon>Embryophyta</taxon>
        <taxon>Tracheophyta</taxon>
        <taxon>Spermatophyta</taxon>
        <taxon>Magnoliopsida</taxon>
        <taxon>eudicotyledons</taxon>
        <taxon>Gunneridae</taxon>
        <taxon>Pentapetalae</taxon>
        <taxon>rosids</taxon>
        <taxon>malvids</taxon>
        <taxon>Brassicales</taxon>
        <taxon>Brassicaceae</taxon>
        <taxon>Brassiceae</taxon>
        <taxon>Eruca</taxon>
    </lineage>
</organism>
<keyword evidence="2" id="KW-1185">Reference proteome</keyword>
<evidence type="ECO:0000313" key="2">
    <source>
        <dbReference type="Proteomes" id="UP001642260"/>
    </source>
</evidence>
<name>A0ABC8KI16_ERUVS</name>
<accession>A0ABC8KI16</accession>
<reference evidence="1 2" key="1">
    <citation type="submission" date="2022-03" db="EMBL/GenBank/DDBJ databases">
        <authorList>
            <person name="Macdonald S."/>
            <person name="Ahmed S."/>
            <person name="Newling K."/>
        </authorList>
    </citation>
    <scope>NUCLEOTIDE SEQUENCE [LARGE SCALE GENOMIC DNA]</scope>
</reference>
<dbReference type="AlphaFoldDB" id="A0ABC8KI16"/>
<dbReference type="EMBL" id="CAKOAT010234043">
    <property type="protein sequence ID" value="CAH8357568.1"/>
    <property type="molecule type" value="Genomic_DNA"/>
</dbReference>
<gene>
    <name evidence="1" type="ORF">ERUC_LOCUS23323</name>
</gene>
<proteinExistence type="predicted"/>
<protein>
    <submittedName>
        <fullName evidence="1">Uncharacterized protein</fullName>
    </submittedName>
</protein>
<comment type="caution">
    <text evidence="1">The sequence shown here is derived from an EMBL/GenBank/DDBJ whole genome shotgun (WGS) entry which is preliminary data.</text>
</comment>
<sequence>MAEVMRPEKLDVSNDTSSLGSPELLHVLSVDDSISYKKFIERLLQVSSCKESKIIFNEKIVTCLYNKREILTFRMNCGGYWVKNHKGNFGYFGGEVRTINCKPAEELFNSMAVEFGEGLNSERVV</sequence>